<dbReference type="RefSeq" id="WP_055679892.1">
    <property type="nucleotide sequence ID" value="NZ_AZCX01000002.1"/>
</dbReference>
<organism evidence="1 2">
    <name type="scientific">Secundilactobacillus kimchicus JCM 15530</name>
    <dbReference type="NCBI Taxonomy" id="1302272"/>
    <lineage>
        <taxon>Bacteria</taxon>
        <taxon>Bacillati</taxon>
        <taxon>Bacillota</taxon>
        <taxon>Bacilli</taxon>
        <taxon>Lactobacillales</taxon>
        <taxon>Lactobacillaceae</taxon>
        <taxon>Secundilactobacillus</taxon>
    </lineage>
</organism>
<accession>A0A0R1HWS1</accession>
<comment type="caution">
    <text evidence="1">The sequence shown here is derived from an EMBL/GenBank/DDBJ whole genome shotgun (WGS) entry which is preliminary data.</text>
</comment>
<evidence type="ECO:0000313" key="1">
    <source>
        <dbReference type="EMBL" id="KRK49011.1"/>
    </source>
</evidence>
<sequence length="67" mass="7828">MAKIRLVSDFSTKELLTELSKRKEVQYLRAGLYQKWKLIGKYGNRDIELPDEYGVLLITDVLRPSNN</sequence>
<evidence type="ECO:0000313" key="2">
    <source>
        <dbReference type="Proteomes" id="UP000050911"/>
    </source>
</evidence>
<dbReference type="EMBL" id="AZCX01000002">
    <property type="protein sequence ID" value="KRK49011.1"/>
    <property type="molecule type" value="Genomic_DNA"/>
</dbReference>
<dbReference type="AlphaFoldDB" id="A0A0R1HWS1"/>
<reference evidence="1 2" key="1">
    <citation type="journal article" date="2015" name="Genome Announc.">
        <title>Expanding the biotechnology potential of lactobacilli through comparative genomics of 213 strains and associated genera.</title>
        <authorList>
            <person name="Sun Z."/>
            <person name="Harris H.M."/>
            <person name="McCann A."/>
            <person name="Guo C."/>
            <person name="Argimon S."/>
            <person name="Zhang W."/>
            <person name="Yang X."/>
            <person name="Jeffery I.B."/>
            <person name="Cooney J.C."/>
            <person name="Kagawa T.F."/>
            <person name="Liu W."/>
            <person name="Song Y."/>
            <person name="Salvetti E."/>
            <person name="Wrobel A."/>
            <person name="Rasinkangas P."/>
            <person name="Parkhill J."/>
            <person name="Rea M.C."/>
            <person name="O'Sullivan O."/>
            <person name="Ritari J."/>
            <person name="Douillard F.P."/>
            <person name="Paul Ross R."/>
            <person name="Yang R."/>
            <person name="Briner A.E."/>
            <person name="Felis G.E."/>
            <person name="de Vos W.M."/>
            <person name="Barrangou R."/>
            <person name="Klaenhammer T.R."/>
            <person name="Caufield P.W."/>
            <person name="Cui Y."/>
            <person name="Zhang H."/>
            <person name="O'Toole P.W."/>
        </authorList>
    </citation>
    <scope>NUCLEOTIDE SEQUENCE [LARGE SCALE GENOMIC DNA]</scope>
    <source>
        <strain evidence="1 2">JCM 15530</strain>
    </source>
</reference>
<keyword evidence="2" id="KW-1185">Reference proteome</keyword>
<protein>
    <submittedName>
        <fullName evidence="1">Uncharacterized protein</fullName>
    </submittedName>
</protein>
<gene>
    <name evidence="1" type="ORF">FC96_GL001334</name>
</gene>
<proteinExistence type="predicted"/>
<dbReference type="Proteomes" id="UP000050911">
    <property type="component" value="Unassembled WGS sequence"/>
</dbReference>
<name>A0A0R1HWS1_9LACO</name>